<dbReference type="EMBL" id="CP041692">
    <property type="protein sequence ID" value="QDP96130.1"/>
    <property type="molecule type" value="Genomic_DNA"/>
</dbReference>
<keyword evidence="5" id="KW-1185">Reference proteome</keyword>
<dbReference type="SUPFAM" id="SSF53649">
    <property type="entry name" value="Alkaline phosphatase-like"/>
    <property type="match status" value="1"/>
</dbReference>
<evidence type="ECO:0000256" key="1">
    <source>
        <dbReference type="ARBA" id="ARBA00022723"/>
    </source>
</evidence>
<evidence type="ECO:0000256" key="2">
    <source>
        <dbReference type="ARBA" id="ARBA00022801"/>
    </source>
</evidence>
<name>A0A516PY88_9ACTN</name>
<evidence type="ECO:0000313" key="4">
    <source>
        <dbReference type="EMBL" id="QDP96130.1"/>
    </source>
</evidence>
<keyword evidence="2 4" id="KW-0378">Hydrolase</keyword>
<dbReference type="GO" id="GO:0008484">
    <property type="term" value="F:sulfuric ester hydrolase activity"/>
    <property type="evidence" value="ECO:0007669"/>
    <property type="project" value="TreeGrafter"/>
</dbReference>
<reference evidence="4 5" key="1">
    <citation type="submission" date="2019-07" db="EMBL/GenBank/DDBJ databases">
        <title>Microlunatus dokdonensis sp. nov. isolated from the rhizospheric soil of the wild plant Elymus tsukushiensis.</title>
        <authorList>
            <person name="Ghim S.-Y."/>
            <person name="Hwang Y.-J."/>
            <person name="Son J.-S."/>
            <person name="Shin J.-H."/>
        </authorList>
    </citation>
    <scope>NUCLEOTIDE SEQUENCE [LARGE SCALE GENOMIC DNA]</scope>
    <source>
        <strain evidence="4 5">KUDC0627</strain>
    </source>
</reference>
<gene>
    <name evidence="4" type="ORF">FOE78_09660</name>
</gene>
<organism evidence="4 5">
    <name type="scientific">Microlunatus elymi</name>
    <dbReference type="NCBI Taxonomy" id="2596828"/>
    <lineage>
        <taxon>Bacteria</taxon>
        <taxon>Bacillati</taxon>
        <taxon>Actinomycetota</taxon>
        <taxon>Actinomycetes</taxon>
        <taxon>Propionibacteriales</taxon>
        <taxon>Propionibacteriaceae</taxon>
        <taxon>Microlunatus</taxon>
    </lineage>
</organism>
<feature type="domain" description="Sulfatase N-terminal" evidence="3">
    <location>
        <begin position="17"/>
        <end position="383"/>
    </location>
</feature>
<dbReference type="Gene3D" id="3.40.720.10">
    <property type="entry name" value="Alkaline Phosphatase, subunit A"/>
    <property type="match status" value="1"/>
</dbReference>
<proteinExistence type="predicted"/>
<dbReference type="GO" id="GO:0046872">
    <property type="term" value="F:metal ion binding"/>
    <property type="evidence" value="ECO:0007669"/>
    <property type="project" value="UniProtKB-KW"/>
</dbReference>
<dbReference type="GO" id="GO:0005737">
    <property type="term" value="C:cytoplasm"/>
    <property type="evidence" value="ECO:0007669"/>
    <property type="project" value="TreeGrafter"/>
</dbReference>
<dbReference type="RefSeq" id="WP_143986096.1">
    <property type="nucleotide sequence ID" value="NZ_CP041692.1"/>
</dbReference>
<evidence type="ECO:0000259" key="3">
    <source>
        <dbReference type="Pfam" id="PF00884"/>
    </source>
</evidence>
<accession>A0A516PY88</accession>
<dbReference type="GO" id="GO:0016740">
    <property type="term" value="F:transferase activity"/>
    <property type="evidence" value="ECO:0007669"/>
    <property type="project" value="UniProtKB-KW"/>
</dbReference>
<dbReference type="OrthoDB" id="9777306at2"/>
<dbReference type="Pfam" id="PF00884">
    <property type="entry name" value="Sulfatase"/>
    <property type="match status" value="1"/>
</dbReference>
<dbReference type="PANTHER" id="PTHR45953:SF1">
    <property type="entry name" value="IDURONATE 2-SULFATASE"/>
    <property type="match status" value="1"/>
</dbReference>
<protein>
    <submittedName>
        <fullName evidence="4">Sulfatase-like hydrolase/transferase</fullName>
    </submittedName>
</protein>
<dbReference type="InterPro" id="IPR017850">
    <property type="entry name" value="Alkaline_phosphatase_core_sf"/>
</dbReference>
<dbReference type="InterPro" id="IPR000917">
    <property type="entry name" value="Sulfatase_N"/>
</dbReference>
<dbReference type="AlphaFoldDB" id="A0A516PY88"/>
<keyword evidence="4" id="KW-0808">Transferase</keyword>
<dbReference type="Proteomes" id="UP000319263">
    <property type="component" value="Chromosome"/>
</dbReference>
<dbReference type="PANTHER" id="PTHR45953">
    <property type="entry name" value="IDURONATE 2-SULFATASE"/>
    <property type="match status" value="1"/>
</dbReference>
<evidence type="ECO:0000313" key="5">
    <source>
        <dbReference type="Proteomes" id="UP000319263"/>
    </source>
</evidence>
<keyword evidence="1" id="KW-0479">Metal-binding</keyword>
<sequence length="500" mass="55843">MIGGAVSSVSPQAGDRPNVLLICTDQQRFDTLAGYGNTEIDTPNLDRLATDGALFENCYVQAPVCAPSRASLMSGMYLHNHGLYANGVRLPESVRLLPTALAETGYDCGLVGKWHLDACADGRTEDKPAGFRVWQWAHDPYRGSSENAYHRWLATAHPEVYDLVLGQRRDRNRGRTAGVAGSPIDVVPTEAHYSRWVGDETIRYLTGARPAEQPFFFVANFFDPHHSFGAPKEYLERYRPEELSRPNTVPGELDAKPPILAEASARSYSGHAAGYQDYSADDLQQIKAAYYAMVSLIDDEVGRILRVLHEQGLDEHTVVIFTSDHGELLGDHQLMLKGPMMYDCSVRVPLLIRWPGRIAAQTKITELVQWIDLTATIAELTGASLPRCQGRSLLGLADGSASEHRGWALCEYRDSGHPYDPPVHTTMVRRGDIKIIIHHGQPCTTRRRTGELYDLATDPGELMNLWDRLDHAELRQEMTEFAFDVMIATDDRSQPRKAFW</sequence>
<dbReference type="KEGG" id="mik:FOE78_09660"/>